<dbReference type="SUPFAM" id="SSF50249">
    <property type="entry name" value="Nucleic acid-binding proteins"/>
    <property type="match status" value="2"/>
</dbReference>
<dbReference type="Gramene" id="AUR62013260-RA">
    <property type="protein sequence ID" value="AUR62013260-RA:cds"/>
    <property type="gene ID" value="AUR62013260"/>
</dbReference>
<sequence length="554" mass="63049">MKLEPVYLDELNTQSKDYKVRVTVAEKGRPRESPKKPGLVFQTLIMEDEKKNKMRCALFGEQIKAYEDILKPTGKYEISRAPIGVVDDQFKFNLEELPYQMTIGQQTVVQRLNPEAGPIIPMYQPLSTIPRTADPDSKFDVVVVVLFVEEQPRMITNSRGRESPVREIVVTDTRFNVVGFTSLRAQNTSRGFILSTTMSTQFIHEPQGDKANVLREWAKVYPQVLLDRQARVLTVRYPSEEKKIYTIAGLRNKKPSNTMQEEVAWIRVTIPNAELNKIHAYAGCHECSKRTNLPVGSRYRCTVCRKTDTVSAHKVTFKFEAMDDTGAMSFTTFNDDTEKLFRMSAAEISSMKNTISIPFINKCLCSILSSIHKYVLHENLEAFAAIQEILSTKPFLIKVGPTKELSMNSVLIWTLKSVEIEDEAEQPKASSPSSAMDTNQGEAVTTEQERKLQRELMLEERLHDMFLLSEPSLEPLQLPEINTPPKEVLPNWNKLSRKRSPPKRKESTANDSKESKNTDDTPPKKKVKIVLFQDTHVEESPDEFNSSSTQPENP</sequence>
<evidence type="ECO:0000259" key="2">
    <source>
        <dbReference type="Pfam" id="PF08646"/>
    </source>
</evidence>
<dbReference type="InterPro" id="IPR013955">
    <property type="entry name" value="Rep_factor-A_C"/>
</dbReference>
<feature type="region of interest" description="Disordered" evidence="1">
    <location>
        <begin position="476"/>
        <end position="554"/>
    </location>
</feature>
<dbReference type="AlphaFoldDB" id="A0A803LH13"/>
<reference evidence="3" key="2">
    <citation type="submission" date="2021-03" db="UniProtKB">
        <authorList>
            <consortium name="EnsemblPlants"/>
        </authorList>
    </citation>
    <scope>IDENTIFICATION</scope>
</reference>
<feature type="region of interest" description="Disordered" evidence="1">
    <location>
        <begin position="423"/>
        <end position="451"/>
    </location>
</feature>
<proteinExistence type="predicted"/>
<dbReference type="PANTHER" id="PTHR47165">
    <property type="entry name" value="OS03G0429900 PROTEIN"/>
    <property type="match status" value="1"/>
</dbReference>
<evidence type="ECO:0000313" key="3">
    <source>
        <dbReference type="EnsemblPlants" id="AUR62013260-RA:cds"/>
    </source>
</evidence>
<feature type="compositionally biased region" description="Polar residues" evidence="1">
    <location>
        <begin position="543"/>
        <end position="554"/>
    </location>
</feature>
<organism evidence="3 4">
    <name type="scientific">Chenopodium quinoa</name>
    <name type="common">Quinoa</name>
    <dbReference type="NCBI Taxonomy" id="63459"/>
    <lineage>
        <taxon>Eukaryota</taxon>
        <taxon>Viridiplantae</taxon>
        <taxon>Streptophyta</taxon>
        <taxon>Embryophyta</taxon>
        <taxon>Tracheophyta</taxon>
        <taxon>Spermatophyta</taxon>
        <taxon>Magnoliopsida</taxon>
        <taxon>eudicotyledons</taxon>
        <taxon>Gunneridae</taxon>
        <taxon>Pentapetalae</taxon>
        <taxon>Caryophyllales</taxon>
        <taxon>Chenopodiaceae</taxon>
        <taxon>Chenopodioideae</taxon>
        <taxon>Atripliceae</taxon>
        <taxon>Chenopodium</taxon>
    </lineage>
</organism>
<evidence type="ECO:0000313" key="4">
    <source>
        <dbReference type="Proteomes" id="UP000596660"/>
    </source>
</evidence>
<reference evidence="3" key="1">
    <citation type="journal article" date="2017" name="Nature">
        <title>The genome of Chenopodium quinoa.</title>
        <authorList>
            <person name="Jarvis D.E."/>
            <person name="Ho Y.S."/>
            <person name="Lightfoot D.J."/>
            <person name="Schmoeckel S.M."/>
            <person name="Li B."/>
            <person name="Borm T.J.A."/>
            <person name="Ohyanagi H."/>
            <person name="Mineta K."/>
            <person name="Michell C.T."/>
            <person name="Saber N."/>
            <person name="Kharbatia N.M."/>
            <person name="Rupper R.R."/>
            <person name="Sharp A.R."/>
            <person name="Dally N."/>
            <person name="Boughton B.A."/>
            <person name="Woo Y.H."/>
            <person name="Gao G."/>
            <person name="Schijlen E.G.W.M."/>
            <person name="Guo X."/>
            <person name="Momin A.A."/>
            <person name="Negrao S."/>
            <person name="Al-Babili S."/>
            <person name="Gehring C."/>
            <person name="Roessner U."/>
            <person name="Jung C."/>
            <person name="Murphy K."/>
            <person name="Arold S.T."/>
            <person name="Gojobori T."/>
            <person name="van der Linden C.G."/>
            <person name="van Loo E.N."/>
            <person name="Jellen E.N."/>
            <person name="Maughan P.J."/>
            <person name="Tester M."/>
        </authorList>
    </citation>
    <scope>NUCLEOTIDE SEQUENCE [LARGE SCALE GENOMIC DNA]</scope>
    <source>
        <strain evidence="3">cv. PI 614886</strain>
    </source>
</reference>
<accession>A0A803LH13</accession>
<dbReference type="PANTHER" id="PTHR47165:SF4">
    <property type="entry name" value="OS03G0429900 PROTEIN"/>
    <property type="match status" value="1"/>
</dbReference>
<feature type="domain" description="Replication factor A C-terminal" evidence="2">
    <location>
        <begin position="279"/>
        <end position="354"/>
    </location>
</feature>
<dbReference type="Proteomes" id="UP000596660">
    <property type="component" value="Unplaced"/>
</dbReference>
<protein>
    <recommendedName>
        <fullName evidence="2">Replication factor A C-terminal domain-containing protein</fullName>
    </recommendedName>
</protein>
<dbReference type="InterPro" id="IPR012340">
    <property type="entry name" value="NA-bd_OB-fold"/>
</dbReference>
<evidence type="ECO:0000256" key="1">
    <source>
        <dbReference type="SAM" id="MobiDB-lite"/>
    </source>
</evidence>
<dbReference type="EnsemblPlants" id="AUR62013260-RA">
    <property type="protein sequence ID" value="AUR62013260-RA:cds"/>
    <property type="gene ID" value="AUR62013260"/>
</dbReference>
<feature type="compositionally biased region" description="Polar residues" evidence="1">
    <location>
        <begin position="428"/>
        <end position="446"/>
    </location>
</feature>
<feature type="compositionally biased region" description="Basic and acidic residues" evidence="1">
    <location>
        <begin position="503"/>
        <end position="523"/>
    </location>
</feature>
<name>A0A803LH13_CHEQI</name>
<dbReference type="Gene3D" id="2.40.50.140">
    <property type="entry name" value="Nucleic acid-binding proteins"/>
    <property type="match status" value="2"/>
</dbReference>
<dbReference type="Pfam" id="PF08646">
    <property type="entry name" value="Rep_fac-A_C"/>
    <property type="match status" value="1"/>
</dbReference>
<keyword evidence="4" id="KW-1185">Reference proteome</keyword>